<protein>
    <submittedName>
        <fullName evidence="2">Putative Ig</fullName>
    </submittedName>
</protein>
<dbReference type="Proteomes" id="UP000007718">
    <property type="component" value="Chromosome"/>
</dbReference>
<feature type="region of interest" description="Disordered" evidence="1">
    <location>
        <begin position="267"/>
        <end position="327"/>
    </location>
</feature>
<feature type="compositionally biased region" description="Pro residues" evidence="1">
    <location>
        <begin position="314"/>
        <end position="327"/>
    </location>
</feature>
<proteinExistence type="predicted"/>
<accession>F0RNM5</accession>
<dbReference type="GO" id="GO:0016020">
    <property type="term" value="C:membrane"/>
    <property type="evidence" value="ECO:0007669"/>
    <property type="project" value="InterPro"/>
</dbReference>
<organism evidence="2 3">
    <name type="scientific">Deinococcus proteolyticus (strain ATCC 35074 / DSM 20540 / JCM 6276 / NBRC 101906 / NCIMB 13154 / VKM Ac-1939 / CCM 2703 / MRP)</name>
    <dbReference type="NCBI Taxonomy" id="693977"/>
    <lineage>
        <taxon>Bacteria</taxon>
        <taxon>Thermotogati</taxon>
        <taxon>Deinococcota</taxon>
        <taxon>Deinococci</taxon>
        <taxon>Deinococcales</taxon>
        <taxon>Deinococcaceae</taxon>
        <taxon>Deinococcus</taxon>
    </lineage>
</organism>
<dbReference type="GO" id="GO:0005509">
    <property type="term" value="F:calcium ion binding"/>
    <property type="evidence" value="ECO:0007669"/>
    <property type="project" value="InterPro"/>
</dbReference>
<evidence type="ECO:0000313" key="2">
    <source>
        <dbReference type="EMBL" id="ADY26351.1"/>
    </source>
</evidence>
<reference evidence="3" key="1">
    <citation type="submission" date="2011-02" db="EMBL/GenBank/DDBJ databases">
        <title>The complete sequence of chromosome of Deinococcus proteolyticus DSM 20540.</title>
        <authorList>
            <consortium name="US DOE Joint Genome Institute (JGI-PGF)"/>
            <person name="Lucas S."/>
            <person name="Copeland A."/>
            <person name="Lapidus A."/>
            <person name="Bruce D."/>
            <person name="Goodwin L."/>
            <person name="Pitluck S."/>
            <person name="Kyrpides N."/>
            <person name="Mavromatis K."/>
            <person name="Pagani I."/>
            <person name="Ivanova N."/>
            <person name="Ovchinnikova G."/>
            <person name="Zeytun A."/>
            <person name="Detter J.C."/>
            <person name="Han C."/>
            <person name="Land M."/>
            <person name="Hauser L."/>
            <person name="Markowitz V."/>
            <person name="Cheng J.-F."/>
            <person name="Hugenholtz P."/>
            <person name="Woyke T."/>
            <person name="Wu D."/>
            <person name="Pukall R."/>
            <person name="Steenblock K."/>
            <person name="Brambilla E."/>
            <person name="Klenk H.-P."/>
            <person name="Eisen J.A."/>
        </authorList>
    </citation>
    <scope>NUCLEOTIDE SEQUENCE [LARGE SCALE GENOMIC DNA]</scope>
    <source>
        <strain evidence="3">ATCC 35074 / DSM 20540 / JCM 6276 / NBRC 101906 / NCIMB 13154 / VKM Ac-1939 / CCM 2703 / MRP</strain>
    </source>
</reference>
<dbReference type="HOGENOM" id="CLU_859753_0_0_0"/>
<dbReference type="eggNOG" id="COG0708">
    <property type="taxonomic scope" value="Bacteria"/>
</dbReference>
<dbReference type="RefSeq" id="WP_013614960.1">
    <property type="nucleotide sequence ID" value="NC_015161.1"/>
</dbReference>
<feature type="compositionally biased region" description="Low complexity" evidence="1">
    <location>
        <begin position="267"/>
        <end position="302"/>
    </location>
</feature>
<dbReference type="Pfam" id="PF05345">
    <property type="entry name" value="He_PIG"/>
    <property type="match status" value="1"/>
</dbReference>
<dbReference type="SUPFAM" id="SSF49313">
    <property type="entry name" value="Cadherin-like"/>
    <property type="match status" value="1"/>
</dbReference>
<evidence type="ECO:0000256" key="1">
    <source>
        <dbReference type="SAM" id="MobiDB-lite"/>
    </source>
</evidence>
<keyword evidence="3" id="KW-1185">Reference proteome</keyword>
<name>F0RNM5_DEIPM</name>
<dbReference type="KEGG" id="dpt:Deipr_1200"/>
<sequence>MSTLFSVPSVPGRVRLQPWLAALLPAALLVACGDSATSGRVYRDPLTFGTSSLPAAYLGEPYEAALDLRGGTGPYGVKLASGELPQGVELKNQRLSGTPAKTGTFRFTLQASDANLSSKAQEYTLNVGDLPPLKLSPELPRAEIRGATRIPLNITAPRTARAARVTWDLPQGARVTRVQGGPSNGLLKWEQKGQTLTLDLGFRAVPRSGEQVALLHVEPARPLTLDAKGFRFRVLDGSGKDLTAQPAASGTATAPAASGAATAPAASGTATAPAASGTATAPAASGTATAPATTSGVTAVPADAASGAATLPAGFPPRPGSQPAVKP</sequence>
<gene>
    <name evidence="2" type="ordered locus">Deipr_1200</name>
</gene>
<dbReference type="AlphaFoldDB" id="F0RNM5"/>
<dbReference type="EMBL" id="CP002536">
    <property type="protein sequence ID" value="ADY26351.1"/>
    <property type="molecule type" value="Genomic_DNA"/>
</dbReference>
<dbReference type="Gene3D" id="2.60.40.10">
    <property type="entry name" value="Immunoglobulins"/>
    <property type="match status" value="1"/>
</dbReference>
<reference evidence="2 3" key="2">
    <citation type="journal article" date="2012" name="Stand. Genomic Sci.">
        <title>Complete genome sequence of the orange-red pigmented, radioresistant Deinococcus proteolyticus type strain (MRP(T)).</title>
        <authorList>
            <person name="Copeland A."/>
            <person name="Zeytun A."/>
            <person name="Yassawong M."/>
            <person name="Nolan M."/>
            <person name="Lucas S."/>
            <person name="Hammon N."/>
            <person name="Deshpande S."/>
            <person name="Cheng J.F."/>
            <person name="Han C."/>
            <person name="Tapia R."/>
            <person name="Goodwin L.A."/>
            <person name="Pitluck S."/>
            <person name="Mavromatis K."/>
            <person name="Liolios K."/>
            <person name="Pagani I."/>
            <person name="Ivanova N."/>
            <person name="Mikhailova N."/>
            <person name="Pati A."/>
            <person name="Chen A."/>
            <person name="Palaniappan K."/>
            <person name="Land M."/>
            <person name="Hauser L."/>
            <person name="Jeffries C.D."/>
            <person name="Brambilla E.M."/>
            <person name="Rohde M."/>
            <person name="Sikorski J."/>
            <person name="Pukall R."/>
            <person name="Goker M."/>
            <person name="Detter J.C."/>
            <person name="Woyke T."/>
            <person name="Bristow J."/>
            <person name="Eisen J.A."/>
            <person name="Markowitz V."/>
            <person name="Hugenholtz P."/>
            <person name="Kyrpides N.C."/>
            <person name="Klenk H.P."/>
            <person name="Lapidus A."/>
        </authorList>
    </citation>
    <scope>NUCLEOTIDE SEQUENCE [LARGE SCALE GENOMIC DNA]</scope>
    <source>
        <strain evidence="3">ATCC 35074 / DSM 20540 / JCM 6276 / NBRC 101906 / NCIMB 13154 / VKM Ac-1939 / CCM 2703 / MRP</strain>
    </source>
</reference>
<dbReference type="InterPro" id="IPR015919">
    <property type="entry name" value="Cadherin-like_sf"/>
</dbReference>
<dbReference type="InterPro" id="IPR013783">
    <property type="entry name" value="Ig-like_fold"/>
</dbReference>
<evidence type="ECO:0000313" key="3">
    <source>
        <dbReference type="Proteomes" id="UP000007718"/>
    </source>
</evidence>
<dbReference type="STRING" id="693977.Deipr_1200"/>
<dbReference type="OrthoDB" id="70916at2"/>